<dbReference type="EMBL" id="CM047742">
    <property type="protein sequence ID" value="KAJ0034661.1"/>
    <property type="molecule type" value="Genomic_DNA"/>
</dbReference>
<reference evidence="2" key="1">
    <citation type="journal article" date="2023" name="G3 (Bethesda)">
        <title>Genome assembly and association tests identify interacting loci associated with vigor, precocity, and sex in interspecific pistachio rootstocks.</title>
        <authorList>
            <person name="Palmer W."/>
            <person name="Jacygrad E."/>
            <person name="Sagayaradj S."/>
            <person name="Cavanaugh K."/>
            <person name="Han R."/>
            <person name="Bertier L."/>
            <person name="Beede B."/>
            <person name="Kafkas S."/>
            <person name="Golino D."/>
            <person name="Preece J."/>
            <person name="Michelmore R."/>
        </authorList>
    </citation>
    <scope>NUCLEOTIDE SEQUENCE [LARGE SCALE GENOMIC DNA]</scope>
</reference>
<name>A0ACC0YEN2_9ROSI</name>
<organism evidence="1 2">
    <name type="scientific">Pistacia integerrima</name>
    <dbReference type="NCBI Taxonomy" id="434235"/>
    <lineage>
        <taxon>Eukaryota</taxon>
        <taxon>Viridiplantae</taxon>
        <taxon>Streptophyta</taxon>
        <taxon>Embryophyta</taxon>
        <taxon>Tracheophyta</taxon>
        <taxon>Spermatophyta</taxon>
        <taxon>Magnoliopsida</taxon>
        <taxon>eudicotyledons</taxon>
        <taxon>Gunneridae</taxon>
        <taxon>Pentapetalae</taxon>
        <taxon>rosids</taxon>
        <taxon>malvids</taxon>
        <taxon>Sapindales</taxon>
        <taxon>Anacardiaceae</taxon>
        <taxon>Pistacia</taxon>
    </lineage>
</organism>
<comment type="caution">
    <text evidence="1">The sequence shown here is derived from an EMBL/GenBank/DDBJ whole genome shotgun (WGS) entry which is preliminary data.</text>
</comment>
<gene>
    <name evidence="1" type="ORF">Pint_24997</name>
</gene>
<sequence>MARYRSRSRSYSPRRRSRSPRVRGRKRYDDEPRRSYGDRRSPGPSGLLVRNLPLDARPEDLRIPFERYGPVKDVYLPKNYYTGEPRGFGFVKFRYGEDATEAKQRLNHTLIGGREIKIVFAEENRKTPQEMRLSTRVRYDRRKLVDMEEAIGGHHQGPPDADIVLTPAHLQQGMAQASNDDIDTSFLAGKKDHRDRDGYRSPRRSRSVSRSPSPRDERDYRSNQRSPSPRENGRSFHDERNYAPSPSMSPRGNGRSPSRAILFLPRGSESGEFRNLVKATRLLGWFE</sequence>
<keyword evidence="2" id="KW-1185">Reference proteome</keyword>
<proteinExistence type="predicted"/>
<protein>
    <submittedName>
        <fullName evidence="1">Uncharacterized protein</fullName>
    </submittedName>
</protein>
<evidence type="ECO:0000313" key="1">
    <source>
        <dbReference type="EMBL" id="KAJ0034661.1"/>
    </source>
</evidence>
<evidence type="ECO:0000313" key="2">
    <source>
        <dbReference type="Proteomes" id="UP001163603"/>
    </source>
</evidence>
<accession>A0ACC0YEN2</accession>
<dbReference type="Proteomes" id="UP001163603">
    <property type="component" value="Chromosome 7"/>
</dbReference>